<feature type="region of interest" description="Disordered" evidence="11">
    <location>
        <begin position="316"/>
        <end position="338"/>
    </location>
</feature>
<dbReference type="FunCoup" id="A0A448YN94">
    <property type="interactions" value="1050"/>
</dbReference>
<dbReference type="PROSITE" id="PS50089">
    <property type="entry name" value="ZF_RING_2"/>
    <property type="match status" value="1"/>
</dbReference>
<reference evidence="15 16" key="1">
    <citation type="submission" date="2018-12" db="EMBL/GenBank/DDBJ databases">
        <authorList>
            <person name="Tiukova I."/>
            <person name="Dainat J."/>
        </authorList>
    </citation>
    <scope>NUCLEOTIDE SEQUENCE [LARGE SCALE GENOMIC DNA]</scope>
</reference>
<dbReference type="PANTHER" id="PTHR45626">
    <property type="entry name" value="TRANSCRIPTION TERMINATION FACTOR 2-RELATED"/>
    <property type="match status" value="1"/>
</dbReference>
<evidence type="ECO:0000256" key="1">
    <source>
        <dbReference type="ARBA" id="ARBA00007025"/>
    </source>
</evidence>
<dbReference type="Pfam" id="PF00271">
    <property type="entry name" value="Helicase_C"/>
    <property type="match status" value="1"/>
</dbReference>
<evidence type="ECO:0000256" key="8">
    <source>
        <dbReference type="ARBA" id="ARBA00022840"/>
    </source>
</evidence>
<dbReference type="SMART" id="SM00184">
    <property type="entry name" value="RING"/>
    <property type="match status" value="1"/>
</dbReference>
<dbReference type="PROSITE" id="PS51192">
    <property type="entry name" value="HELICASE_ATP_BIND_1"/>
    <property type="match status" value="1"/>
</dbReference>
<evidence type="ECO:0000256" key="10">
    <source>
        <dbReference type="SAM" id="Coils"/>
    </source>
</evidence>
<accession>A0A448YN94</accession>
<keyword evidence="7" id="KW-0862">Zinc</keyword>
<evidence type="ECO:0000313" key="15">
    <source>
        <dbReference type="EMBL" id="VEU22419.1"/>
    </source>
</evidence>
<feature type="coiled-coil region" evidence="10">
    <location>
        <begin position="760"/>
        <end position="794"/>
    </location>
</feature>
<protein>
    <submittedName>
        <fullName evidence="15">DEKNAAC103580</fullName>
    </submittedName>
</protein>
<dbReference type="OrthoDB" id="2801544at2759"/>
<dbReference type="InterPro" id="IPR014001">
    <property type="entry name" value="Helicase_ATP-bd"/>
</dbReference>
<dbReference type="PANTHER" id="PTHR45626:SF22">
    <property type="entry name" value="DNA REPAIR PROTEIN RAD5"/>
    <property type="match status" value="1"/>
</dbReference>
<gene>
    <name evidence="15" type="ORF">BRENAR_LOCUS3150</name>
</gene>
<dbReference type="Pfam" id="PF00176">
    <property type="entry name" value="SNF2-rel_dom"/>
    <property type="match status" value="1"/>
</dbReference>
<dbReference type="CDD" id="cd18793">
    <property type="entry name" value="SF2_C_SNF"/>
    <property type="match status" value="1"/>
</dbReference>
<dbReference type="InterPro" id="IPR049730">
    <property type="entry name" value="SNF2/RAD54-like_C"/>
</dbReference>
<dbReference type="InterPro" id="IPR013083">
    <property type="entry name" value="Znf_RING/FYVE/PHD"/>
</dbReference>
<dbReference type="Gene3D" id="3.40.50.10810">
    <property type="entry name" value="Tandem AAA-ATPase domain"/>
    <property type="match status" value="1"/>
</dbReference>
<evidence type="ECO:0000313" key="16">
    <source>
        <dbReference type="Proteomes" id="UP000290900"/>
    </source>
</evidence>
<dbReference type="SMART" id="SM00490">
    <property type="entry name" value="HELICc"/>
    <property type="match status" value="1"/>
</dbReference>
<evidence type="ECO:0000256" key="3">
    <source>
        <dbReference type="ARBA" id="ARBA00022741"/>
    </source>
</evidence>
<dbReference type="AlphaFoldDB" id="A0A448YN94"/>
<dbReference type="Gene3D" id="3.30.40.10">
    <property type="entry name" value="Zinc/RING finger domain, C3HC4 (zinc finger)"/>
    <property type="match status" value="1"/>
</dbReference>
<dbReference type="GO" id="GO:0004386">
    <property type="term" value="F:helicase activity"/>
    <property type="evidence" value="ECO:0007669"/>
    <property type="project" value="UniProtKB-KW"/>
</dbReference>
<feature type="domain" description="Helicase ATP-binding" evidence="13">
    <location>
        <begin position="440"/>
        <end position="622"/>
    </location>
</feature>
<feature type="region of interest" description="Disordered" evidence="11">
    <location>
        <begin position="1"/>
        <end position="36"/>
    </location>
</feature>
<dbReference type="InterPro" id="IPR050628">
    <property type="entry name" value="SNF2_RAD54_helicase_TF"/>
</dbReference>
<dbReference type="InterPro" id="IPR001841">
    <property type="entry name" value="Znf_RING"/>
</dbReference>
<keyword evidence="4 9" id="KW-0863">Zinc-finger</keyword>
<dbReference type="SUPFAM" id="SSF57850">
    <property type="entry name" value="RING/U-box"/>
    <property type="match status" value="1"/>
</dbReference>
<dbReference type="PROSITE" id="PS00518">
    <property type="entry name" value="ZF_RING_1"/>
    <property type="match status" value="1"/>
</dbReference>
<dbReference type="GO" id="GO:0005524">
    <property type="term" value="F:ATP binding"/>
    <property type="evidence" value="ECO:0007669"/>
    <property type="project" value="UniProtKB-KW"/>
</dbReference>
<dbReference type="GO" id="GO:0008270">
    <property type="term" value="F:zinc ion binding"/>
    <property type="evidence" value="ECO:0007669"/>
    <property type="project" value="UniProtKB-KW"/>
</dbReference>
<dbReference type="InterPro" id="IPR038718">
    <property type="entry name" value="SNF2-like_sf"/>
</dbReference>
<feature type="domain" description="RING-type" evidence="12">
    <location>
        <begin position="807"/>
        <end position="870"/>
    </location>
</feature>
<dbReference type="InterPro" id="IPR027417">
    <property type="entry name" value="P-loop_NTPase"/>
</dbReference>
<dbReference type="InterPro" id="IPR017907">
    <property type="entry name" value="Znf_RING_CS"/>
</dbReference>
<dbReference type="PROSITE" id="PS51194">
    <property type="entry name" value="HELICASE_CTER"/>
    <property type="match status" value="1"/>
</dbReference>
<feature type="domain" description="Helicase C-terminal" evidence="14">
    <location>
        <begin position="923"/>
        <end position="1084"/>
    </location>
</feature>
<dbReference type="SUPFAM" id="SSF52540">
    <property type="entry name" value="P-loop containing nucleoside triphosphate hydrolases"/>
    <property type="match status" value="2"/>
</dbReference>
<dbReference type="STRING" id="13370.A0A448YN94"/>
<keyword evidence="2" id="KW-0479">Metal-binding</keyword>
<evidence type="ECO:0000259" key="13">
    <source>
        <dbReference type="PROSITE" id="PS51192"/>
    </source>
</evidence>
<keyword evidence="5" id="KW-0378">Hydrolase</keyword>
<keyword evidence="8" id="KW-0067">ATP-binding</keyword>
<evidence type="ECO:0000256" key="7">
    <source>
        <dbReference type="ARBA" id="ARBA00022833"/>
    </source>
</evidence>
<dbReference type="InterPro" id="IPR000330">
    <property type="entry name" value="SNF2_N"/>
</dbReference>
<dbReference type="InterPro" id="IPR001650">
    <property type="entry name" value="Helicase_C-like"/>
</dbReference>
<evidence type="ECO:0000256" key="6">
    <source>
        <dbReference type="ARBA" id="ARBA00022806"/>
    </source>
</evidence>
<proteinExistence type="inferred from homology"/>
<evidence type="ECO:0000256" key="2">
    <source>
        <dbReference type="ARBA" id="ARBA00022723"/>
    </source>
</evidence>
<keyword evidence="6" id="KW-0347">Helicase</keyword>
<dbReference type="GO" id="GO:0008094">
    <property type="term" value="F:ATP-dependent activity, acting on DNA"/>
    <property type="evidence" value="ECO:0007669"/>
    <property type="project" value="TreeGrafter"/>
</dbReference>
<evidence type="ECO:0000256" key="9">
    <source>
        <dbReference type="PROSITE-ProRule" id="PRU00175"/>
    </source>
</evidence>
<keyword evidence="10" id="KW-0175">Coiled coil</keyword>
<dbReference type="Gene3D" id="3.40.50.300">
    <property type="entry name" value="P-loop containing nucleotide triphosphate hydrolases"/>
    <property type="match status" value="1"/>
</dbReference>
<sequence>MASPFFDQSLETTTEPNSVPLSQDPEPEGESQSSGYLTFKKDLTGVLGEISESSVQILYEDFQNAKDPLDKATNAYLDNPDVYQVIDDGKGRREKKRYFFTSSKRKKEDSKAAPLTVKKAKKEVSTDDNRWKREIGTIDADCWCTRSIFGSASLRKASFLPMMHADNPNVVYVNEIIPKTGHRREIGRFNEDVAKILGPLILSNSLDVRITPCYIPDNVLHIGDTFIVQVDCYLKSSLFVDDNSTDGDDFLRAYKLSNGKSGSSDGALDPFTVMKRAALLDLFGTLRLDSPSLQREKIREAVDLDQPDEQLLAKLQADSQSDSENSSSTPSSSSNITLNQLRDLYKSTQSSSLEIQLPETDPPDFKLTLRPYQKHGLSWMLQRENEYDLIEGGGTKKDEEDGSFVNPLWREYVWPKQVKGSSDSSFFINLYDGSCCSKRPVIRSTCSGGILADEMGLGKTITTLSLVFSCPMDRSIVADPRYASRTTLIVVPMALLSQWEREFIRVSDNPGRRCYIYYGSDTKDSLQFMLCNTSAPAVVLTTYGTIQSEWSKQEVTNSCKGLYSVKFFRIILDEGHIIRNRSTKTAKAIYALKASRRWILTGTPIVNRLEDLYSLIRFLGFEPWSNHSFWKHFITLPFDTGKDLALAFSLLKSILDPILLRRTKNQRDHNGNLLVELPPKEVVIERLKFNEKEEVIYNWLKARAVNTFNENFRRGLLLKNYSSILTHLLRLRQICDHIDLIKTQDQGDTEDVHALQREILNGSDEEVLTLVRNLERKEEEEKMSIEEIKEIKAEIYDLYPNFDGIECSICTGAIDIRNCVITDCKHCFCVGCLKEHFDFQESHQDEPTGDPTNPDSSLMFNAKVLCPMCRSVIKKNRLFRTIPKQFATCDDNLLTQVSDKKSIERFYMVRPFDPYGKSSKINALFSHLQQIREESPDDHVIVFSQFTSFLDIIEKELKKYGSDFKVLKFDGRLGLDQRQRVLESFEKSTGNDGVKAISVLLISLKAGGVGLNLTVASKAFLLDPHWNNAVEFQAIDRLHRVGQTKSVKVIRFIMQDSIEERMLEIQKRKNQLGEALTLNDDERRKKRIEEIQSLFKE</sequence>
<dbReference type="InParanoid" id="A0A448YN94"/>
<feature type="compositionally biased region" description="Low complexity" evidence="11">
    <location>
        <begin position="319"/>
        <end position="334"/>
    </location>
</feature>
<dbReference type="CDD" id="cd18008">
    <property type="entry name" value="DEXDc_SHPRH-like"/>
    <property type="match status" value="1"/>
</dbReference>
<keyword evidence="16" id="KW-1185">Reference proteome</keyword>
<dbReference type="GO" id="GO:0016787">
    <property type="term" value="F:hydrolase activity"/>
    <property type="evidence" value="ECO:0007669"/>
    <property type="project" value="UniProtKB-KW"/>
</dbReference>
<evidence type="ECO:0000256" key="11">
    <source>
        <dbReference type="SAM" id="MobiDB-lite"/>
    </source>
</evidence>
<organism evidence="15 16">
    <name type="scientific">Brettanomyces naardenensis</name>
    <name type="common">Yeast</name>
    <dbReference type="NCBI Taxonomy" id="13370"/>
    <lineage>
        <taxon>Eukaryota</taxon>
        <taxon>Fungi</taxon>
        <taxon>Dikarya</taxon>
        <taxon>Ascomycota</taxon>
        <taxon>Saccharomycotina</taxon>
        <taxon>Pichiomycetes</taxon>
        <taxon>Pichiales</taxon>
        <taxon>Pichiaceae</taxon>
        <taxon>Brettanomyces</taxon>
    </lineage>
</organism>
<dbReference type="GO" id="GO:0006281">
    <property type="term" value="P:DNA repair"/>
    <property type="evidence" value="ECO:0007669"/>
    <property type="project" value="TreeGrafter"/>
</dbReference>
<comment type="similarity">
    <text evidence="1">Belongs to the SNF2/RAD54 helicase family.</text>
</comment>
<keyword evidence="3" id="KW-0547">Nucleotide-binding</keyword>
<evidence type="ECO:0000259" key="12">
    <source>
        <dbReference type="PROSITE" id="PS50089"/>
    </source>
</evidence>
<dbReference type="GO" id="GO:0005634">
    <property type="term" value="C:nucleus"/>
    <property type="evidence" value="ECO:0007669"/>
    <property type="project" value="TreeGrafter"/>
</dbReference>
<dbReference type="EMBL" id="CAACVR010000023">
    <property type="protein sequence ID" value="VEU22419.1"/>
    <property type="molecule type" value="Genomic_DNA"/>
</dbReference>
<dbReference type="Proteomes" id="UP000290900">
    <property type="component" value="Unassembled WGS sequence"/>
</dbReference>
<evidence type="ECO:0000256" key="5">
    <source>
        <dbReference type="ARBA" id="ARBA00022801"/>
    </source>
</evidence>
<feature type="compositionally biased region" description="Polar residues" evidence="11">
    <location>
        <begin position="9"/>
        <end position="21"/>
    </location>
</feature>
<evidence type="ECO:0000256" key="4">
    <source>
        <dbReference type="ARBA" id="ARBA00022771"/>
    </source>
</evidence>
<dbReference type="SMART" id="SM00487">
    <property type="entry name" value="DEXDc"/>
    <property type="match status" value="1"/>
</dbReference>
<name>A0A448YN94_BRENA</name>
<evidence type="ECO:0000259" key="14">
    <source>
        <dbReference type="PROSITE" id="PS51194"/>
    </source>
</evidence>